<dbReference type="GO" id="GO:0022857">
    <property type="term" value="F:transmembrane transporter activity"/>
    <property type="evidence" value="ECO:0007669"/>
    <property type="project" value="InterPro"/>
</dbReference>
<evidence type="ECO:0000256" key="5">
    <source>
        <dbReference type="ARBA" id="ARBA00023136"/>
    </source>
</evidence>
<dbReference type="EMBL" id="QUSZ01006831">
    <property type="protein sequence ID" value="RHY04441.1"/>
    <property type="molecule type" value="Genomic_DNA"/>
</dbReference>
<keyword evidence="5 7" id="KW-0472">Membrane</keyword>
<keyword evidence="2" id="KW-0813">Transport</keyword>
<protein>
    <recommendedName>
        <fullName evidence="9">Major facilitator superfamily (MFS) profile domain-containing protein</fullName>
    </recommendedName>
</protein>
<evidence type="ECO:0000256" key="3">
    <source>
        <dbReference type="ARBA" id="ARBA00022692"/>
    </source>
</evidence>
<evidence type="ECO:0000256" key="1">
    <source>
        <dbReference type="ARBA" id="ARBA00004141"/>
    </source>
</evidence>
<feature type="transmembrane region" description="Helical" evidence="7">
    <location>
        <begin position="348"/>
        <end position="367"/>
    </location>
</feature>
<evidence type="ECO:0000313" key="12">
    <source>
        <dbReference type="EMBL" id="RHY61232.1"/>
    </source>
</evidence>
<feature type="domain" description="Major facilitator superfamily (MFS) profile" evidence="9">
    <location>
        <begin position="11"/>
        <end position="494"/>
    </location>
</feature>
<keyword evidence="4 7" id="KW-1133">Transmembrane helix</keyword>
<organism evidence="11 14">
    <name type="scientific">Aphanomyces astaci</name>
    <name type="common">Crayfish plague agent</name>
    <dbReference type="NCBI Taxonomy" id="112090"/>
    <lineage>
        <taxon>Eukaryota</taxon>
        <taxon>Sar</taxon>
        <taxon>Stramenopiles</taxon>
        <taxon>Oomycota</taxon>
        <taxon>Saprolegniomycetes</taxon>
        <taxon>Saprolegniales</taxon>
        <taxon>Verrucalvaceae</taxon>
        <taxon>Aphanomyces</taxon>
    </lineage>
</organism>
<dbReference type="GO" id="GO:0016020">
    <property type="term" value="C:membrane"/>
    <property type="evidence" value="ECO:0007669"/>
    <property type="project" value="UniProtKB-SubCell"/>
</dbReference>
<evidence type="ECO:0000256" key="6">
    <source>
        <dbReference type="ARBA" id="ARBA00024338"/>
    </source>
</evidence>
<dbReference type="SUPFAM" id="SSF103473">
    <property type="entry name" value="MFS general substrate transporter"/>
    <property type="match status" value="1"/>
</dbReference>
<comment type="caution">
    <text evidence="11">The sequence shown here is derived from an EMBL/GenBank/DDBJ whole genome shotgun (WGS) entry which is preliminary data.</text>
</comment>
<feature type="transmembrane region" description="Helical" evidence="7">
    <location>
        <begin position="307"/>
        <end position="328"/>
    </location>
</feature>
<evidence type="ECO:0000313" key="11">
    <source>
        <dbReference type="EMBL" id="RHY47189.1"/>
    </source>
</evidence>
<evidence type="ECO:0000256" key="2">
    <source>
        <dbReference type="ARBA" id="ARBA00022448"/>
    </source>
</evidence>
<dbReference type="Proteomes" id="UP000283543">
    <property type="component" value="Unassembled WGS sequence"/>
</dbReference>
<evidence type="ECO:0000313" key="13">
    <source>
        <dbReference type="Proteomes" id="UP000265427"/>
    </source>
</evidence>
<gene>
    <name evidence="12" type="ORF">DYB34_006816</name>
    <name evidence="10" type="ORF">DYB36_007154</name>
    <name evidence="11" type="ORF">DYB38_008682</name>
</gene>
<feature type="transmembrane region" description="Helical" evidence="7">
    <location>
        <begin position="7"/>
        <end position="24"/>
    </location>
</feature>
<feature type="transmembrane region" description="Helical" evidence="7">
    <location>
        <begin position="467"/>
        <end position="487"/>
    </location>
</feature>
<keyword evidence="8" id="KW-0732">Signal</keyword>
<dbReference type="InterPro" id="IPR020846">
    <property type="entry name" value="MFS_dom"/>
</dbReference>
<feature type="transmembrane region" description="Helical" evidence="7">
    <location>
        <begin position="155"/>
        <end position="177"/>
    </location>
</feature>
<evidence type="ECO:0000259" key="9">
    <source>
        <dbReference type="PROSITE" id="PS50850"/>
    </source>
</evidence>
<evidence type="ECO:0000256" key="8">
    <source>
        <dbReference type="SAM" id="SignalP"/>
    </source>
</evidence>
<dbReference type="Proteomes" id="UP000265716">
    <property type="component" value="Unassembled WGS sequence"/>
</dbReference>
<feature type="transmembrane region" description="Helical" evidence="7">
    <location>
        <begin position="184"/>
        <end position="204"/>
    </location>
</feature>
<dbReference type="PROSITE" id="PS50850">
    <property type="entry name" value="MFS"/>
    <property type="match status" value="1"/>
</dbReference>
<evidence type="ECO:0000313" key="14">
    <source>
        <dbReference type="Proteomes" id="UP000265716"/>
    </source>
</evidence>
<evidence type="ECO:0000313" key="15">
    <source>
        <dbReference type="Proteomes" id="UP000283543"/>
    </source>
</evidence>
<feature type="transmembrane region" description="Helical" evidence="7">
    <location>
        <begin position="276"/>
        <end position="300"/>
    </location>
</feature>
<feature type="transmembrane region" description="Helical" evidence="7">
    <location>
        <begin position="374"/>
        <end position="400"/>
    </location>
</feature>
<dbReference type="InterPro" id="IPR044770">
    <property type="entry name" value="MFS_spinster-like"/>
</dbReference>
<feature type="transmembrane region" description="Helical" evidence="7">
    <location>
        <begin position="64"/>
        <end position="86"/>
    </location>
</feature>
<feature type="transmembrane region" description="Helical" evidence="7">
    <location>
        <begin position="93"/>
        <end position="114"/>
    </location>
</feature>
<dbReference type="Pfam" id="PF07690">
    <property type="entry name" value="MFS_1"/>
    <property type="match status" value="1"/>
</dbReference>
<dbReference type="PANTHER" id="PTHR23505:SF79">
    <property type="entry name" value="PROTEIN SPINSTER"/>
    <property type="match status" value="1"/>
</dbReference>
<comment type="similarity">
    <text evidence="6">Belongs to the major facilitator superfamily. Spinster (TC 2.A.1.49) family.</text>
</comment>
<dbReference type="Proteomes" id="UP000265427">
    <property type="component" value="Unassembled WGS sequence"/>
</dbReference>
<sequence>MGFKLNNIAHIFALLCAINMLNYIDRGIIPGAPVEFQAFVQETVEKQDLSAGTIPADHSNVSTYIGLLVSAFIASYSVFICIFGYMSMTRRPFLLSAIGLFIWVIAIVLCGLAKPLKSFYVLLIGRLLSGIGESSFHATTPPFIDEFAPPKSRTLWLGIFYCGISVGTALGYTYGGLMAKIWDWGFYLTAIVMFPMAYACWQWIPLHYDYPLAHNEDAADHLQNRNSLMGPGAFNQAEIHAEVAKEASALDKSPSVLAEMFGIVKDPMFITATLGVAAYSFTLAGMGAFAPAILIGYGILNESIASTAFGGIAVLSGIIGSPLGGWLIDYQSRGHEDDETFRLYVAARQMIVFMSIGVGFAFLSLFFMDNSIAFLGCLLLALTFVFTTQSAQTLVILYSVSKHRRGFAMGLNTFLLHLVGDVPSPVILGALKDKWAPNCGSVYNELDEAKLNPKCSQDKDGLRNVLFFSYAWLLWAVLTWAASFLIARYRLNHRNTKSQEVETPVVT</sequence>
<dbReference type="VEuPathDB" id="FungiDB:H257_18547"/>
<dbReference type="EMBL" id="QUTC01007579">
    <property type="protein sequence ID" value="RHY47189.1"/>
    <property type="molecule type" value="Genomic_DNA"/>
</dbReference>
<keyword evidence="3 7" id="KW-0812">Transmembrane</keyword>
<dbReference type="Gene3D" id="1.20.1250.20">
    <property type="entry name" value="MFS general substrate transporter like domains"/>
    <property type="match status" value="1"/>
</dbReference>
<name>A0A397CJQ8_APHAT</name>
<feature type="signal peptide" evidence="8">
    <location>
        <begin position="1"/>
        <end position="17"/>
    </location>
</feature>
<dbReference type="EMBL" id="QUTB01004553">
    <property type="protein sequence ID" value="RHY61232.1"/>
    <property type="molecule type" value="Genomic_DNA"/>
</dbReference>
<reference evidence="13 14" key="1">
    <citation type="submission" date="2018-08" db="EMBL/GenBank/DDBJ databases">
        <title>Aphanomyces genome sequencing and annotation.</title>
        <authorList>
            <person name="Minardi D."/>
            <person name="Oidtmann B."/>
            <person name="Van Der Giezen M."/>
            <person name="Studholme D.J."/>
        </authorList>
    </citation>
    <scope>NUCLEOTIDE SEQUENCE [LARGE SCALE GENOMIC DNA]</scope>
    <source>
        <strain evidence="10 13">Kv</strain>
        <strain evidence="11 14">SA</strain>
        <strain evidence="12 15">Si</strain>
    </source>
</reference>
<accession>A0A397CJQ8</accession>
<proteinExistence type="inferred from homology"/>
<evidence type="ECO:0000256" key="7">
    <source>
        <dbReference type="SAM" id="Phobius"/>
    </source>
</evidence>
<comment type="subcellular location">
    <subcellularLocation>
        <location evidence="1">Membrane</location>
        <topology evidence="1">Multi-pass membrane protein</topology>
    </subcellularLocation>
</comment>
<evidence type="ECO:0000256" key="4">
    <source>
        <dbReference type="ARBA" id="ARBA00022989"/>
    </source>
</evidence>
<dbReference type="InterPro" id="IPR011701">
    <property type="entry name" value="MFS"/>
</dbReference>
<evidence type="ECO:0000313" key="10">
    <source>
        <dbReference type="EMBL" id="RHY04441.1"/>
    </source>
</evidence>
<dbReference type="PANTHER" id="PTHR23505">
    <property type="entry name" value="SPINSTER"/>
    <property type="match status" value="1"/>
</dbReference>
<feature type="chain" id="PRO_5035662905" description="Major facilitator superfamily (MFS) profile domain-containing protein" evidence="8">
    <location>
        <begin position="18"/>
        <end position="507"/>
    </location>
</feature>
<dbReference type="AlphaFoldDB" id="A0A397CJQ8"/>
<dbReference type="InterPro" id="IPR036259">
    <property type="entry name" value="MFS_trans_sf"/>
</dbReference>